<evidence type="ECO:0000313" key="2">
    <source>
        <dbReference type="EMBL" id="KAG6290263.1"/>
    </source>
</evidence>
<name>A0A9P7QHW0_9HYPO</name>
<evidence type="ECO:0000256" key="1">
    <source>
        <dbReference type="SAM" id="MobiDB-lite"/>
    </source>
</evidence>
<dbReference type="Proteomes" id="UP000707071">
    <property type="component" value="Unassembled WGS sequence"/>
</dbReference>
<accession>A0A9P7QHW0</accession>
<dbReference type="AlphaFoldDB" id="A0A9P7QHW0"/>
<keyword evidence="3" id="KW-1185">Reference proteome</keyword>
<feature type="compositionally biased region" description="Basic and acidic residues" evidence="1">
    <location>
        <begin position="109"/>
        <end position="125"/>
    </location>
</feature>
<organism evidence="2 3">
    <name type="scientific">Claviceps aff. purpurea</name>
    <dbReference type="NCBI Taxonomy" id="1967640"/>
    <lineage>
        <taxon>Eukaryota</taxon>
        <taxon>Fungi</taxon>
        <taxon>Dikarya</taxon>
        <taxon>Ascomycota</taxon>
        <taxon>Pezizomycotina</taxon>
        <taxon>Sordariomycetes</taxon>
        <taxon>Hypocreomycetidae</taxon>
        <taxon>Hypocreales</taxon>
        <taxon>Clavicipitaceae</taxon>
        <taxon>Claviceps</taxon>
    </lineage>
</organism>
<reference evidence="2 3" key="1">
    <citation type="journal article" date="2020" name="bioRxiv">
        <title>Whole genome comparisons of ergot fungi reveals the divergence and evolution of species within the genus Claviceps are the result of varying mechanisms driving genome evolution and host range expansion.</title>
        <authorList>
            <person name="Wyka S.A."/>
            <person name="Mondo S.J."/>
            <person name="Liu M."/>
            <person name="Dettman J."/>
            <person name="Nalam V."/>
            <person name="Broders K.D."/>
        </authorList>
    </citation>
    <scope>NUCLEOTIDE SEQUENCE [LARGE SCALE GENOMIC DNA]</scope>
    <source>
        <strain evidence="2 3">Clav52</strain>
    </source>
</reference>
<gene>
    <name evidence="2" type="ORF">E4U09_004521</name>
</gene>
<feature type="region of interest" description="Disordered" evidence="1">
    <location>
        <begin position="109"/>
        <end position="143"/>
    </location>
</feature>
<evidence type="ECO:0000313" key="3">
    <source>
        <dbReference type="Proteomes" id="UP000707071"/>
    </source>
</evidence>
<sequence length="143" mass="15109">MPWPCRAAKTQLVAGPAISQQGGGLPTMQMRYDDVCSGCSGGVREACVSGIRRQAPPRRVPGPWPGSTADGRINLAWESSPGALLMLALAGSEASPYSAVQDCSLSCWRDAKPSSKTTPEKPEHQEDPEDPASFKSTDIAPRA</sequence>
<dbReference type="EMBL" id="SRRH01000364">
    <property type="protein sequence ID" value="KAG6290263.1"/>
    <property type="molecule type" value="Genomic_DNA"/>
</dbReference>
<comment type="caution">
    <text evidence="2">The sequence shown here is derived from an EMBL/GenBank/DDBJ whole genome shotgun (WGS) entry which is preliminary data.</text>
</comment>
<protein>
    <submittedName>
        <fullName evidence="2">Uncharacterized protein</fullName>
    </submittedName>
</protein>
<proteinExistence type="predicted"/>